<feature type="compositionally biased region" description="Basic and acidic residues" evidence="1">
    <location>
        <begin position="388"/>
        <end position="411"/>
    </location>
</feature>
<feature type="compositionally biased region" description="Basic and acidic residues" evidence="1">
    <location>
        <begin position="508"/>
        <end position="517"/>
    </location>
</feature>
<feature type="compositionally biased region" description="Basic and acidic residues" evidence="1">
    <location>
        <begin position="75"/>
        <end position="101"/>
    </location>
</feature>
<feature type="region of interest" description="Disordered" evidence="1">
    <location>
        <begin position="288"/>
        <end position="553"/>
    </location>
</feature>
<name>A0A644ZP73_9ZZZZ</name>
<feature type="compositionally biased region" description="Basic and acidic residues" evidence="1">
    <location>
        <begin position="530"/>
        <end position="553"/>
    </location>
</feature>
<feature type="compositionally biased region" description="Basic and acidic residues" evidence="1">
    <location>
        <begin position="47"/>
        <end position="57"/>
    </location>
</feature>
<accession>A0A644ZP73</accession>
<feature type="compositionally biased region" description="Basic and acidic residues" evidence="1">
    <location>
        <begin position="320"/>
        <end position="337"/>
    </location>
</feature>
<feature type="compositionally biased region" description="Basic residues" evidence="1">
    <location>
        <begin position="518"/>
        <end position="529"/>
    </location>
</feature>
<protein>
    <submittedName>
        <fullName evidence="2">Uncharacterized protein</fullName>
    </submittedName>
</protein>
<feature type="compositionally biased region" description="Basic and acidic residues" evidence="1">
    <location>
        <begin position="302"/>
        <end position="312"/>
    </location>
</feature>
<organism evidence="2">
    <name type="scientific">bioreactor metagenome</name>
    <dbReference type="NCBI Taxonomy" id="1076179"/>
    <lineage>
        <taxon>unclassified sequences</taxon>
        <taxon>metagenomes</taxon>
        <taxon>ecological metagenomes</taxon>
    </lineage>
</organism>
<feature type="compositionally biased region" description="Polar residues" evidence="1">
    <location>
        <begin position="1"/>
        <end position="12"/>
    </location>
</feature>
<feature type="region of interest" description="Disordered" evidence="1">
    <location>
        <begin position="237"/>
        <end position="263"/>
    </location>
</feature>
<gene>
    <name evidence="2" type="ORF">SDC9_89309</name>
</gene>
<reference evidence="2" key="1">
    <citation type="submission" date="2019-08" db="EMBL/GenBank/DDBJ databases">
        <authorList>
            <person name="Kucharzyk K."/>
            <person name="Murdoch R.W."/>
            <person name="Higgins S."/>
            <person name="Loffler F."/>
        </authorList>
    </citation>
    <scope>NUCLEOTIDE SEQUENCE</scope>
</reference>
<evidence type="ECO:0000256" key="1">
    <source>
        <dbReference type="SAM" id="MobiDB-lite"/>
    </source>
</evidence>
<feature type="compositionally biased region" description="Basic and acidic residues" evidence="1">
    <location>
        <begin position="444"/>
        <end position="461"/>
    </location>
</feature>
<feature type="region of interest" description="Disordered" evidence="1">
    <location>
        <begin position="1"/>
        <end position="108"/>
    </location>
</feature>
<evidence type="ECO:0000313" key="2">
    <source>
        <dbReference type="EMBL" id="MPM42642.1"/>
    </source>
</evidence>
<dbReference type="AlphaFoldDB" id="A0A644ZP73"/>
<proteinExistence type="predicted"/>
<comment type="caution">
    <text evidence="2">The sequence shown here is derived from an EMBL/GenBank/DDBJ whole genome shotgun (WGS) entry which is preliminary data.</text>
</comment>
<dbReference type="EMBL" id="VSSQ01009802">
    <property type="protein sequence ID" value="MPM42642.1"/>
    <property type="molecule type" value="Genomic_DNA"/>
</dbReference>
<sequence>MLRPSASASFTGNAPRCEAGQARQDGGGAEDEQNEHDGKGAGLGELQLRHALEDAGREQAPLDGHEENGGADGGHAVDEQVPHPHEHRGNHQGDGHPEECPGRPGAETCRRLLDGGVDLVEGRDHRPDARGVVAEHVGRHEDGHGAREQDGLFVEGDDVGDAHHRSGKGVVQHGEKFHGPGAEKPLPLGDIAYHHGHETSERRGHRSDGQGVGNGLAPVGEHVPEILPGHGVVHAPYLHQGSPEDQGIQVQDEGGDGEAHPEHEPLRELALALEARAASRLSADGHVIFPSNPEALQGVDPHGGKKEKEGKGRPAPQVIEPRDLEVRLGGKHGEAVARQHQGSGEIRQGAGEEEQHRVGDARGGQGQGHCPENPPRRSPQGQPGVLEVRVDGGKDRRQGEEGDGKIGERLGHPGTPESVETEVLYAEELQEDAVGPQGKGQGDAAREGRGNEGQRGDRSEKPFQPGGKGNPGYREGVDVPQHRPGKRNGPREPEAVQEGLPVVPAVENRPEVREGKLAFHHKRHKKKPKDRVQDEHRQGNPDGGKGREKGRVPFERRHLLRSGERGWSVHGVILLE</sequence>